<sequence>MASQVNDSQVESSSPSLTATGKQAGDIVPANNTGDETSCRPTNQDLKELVHVADNVPYPVWLVILVGSAERFVFYGASTCLQNYLQNSPNDLIPGVLGIGQSDATAVNYAFMVLVNFAPVPLAVVADGWLGRYKLILLSTVIYLVGSLILFTTALPSALHQAGVSAAGLGVSLVLIALGIGGVKASIYPFIADQYPHHEPFIRELPSRERVVVDRSLTIQYMYNWYFWCVRKPYLHDSRYTSRKAKNGYSFRFINVASLSGIATTFMEKYSSFWSAFLLCFCFLWVGLVLMLVFKNKYYKAPPAGSVVPKVLRVIWLGIRGGMSLNAAQPAVQQEKYGRQVPWDDEFLKGVRDALIACQIWWVPNLQPILRKLTFPSLAFPIVWLCWGQTYNNLISQAGQMETYGIPNDVMPNFNPIACIIAGPLIQQCLFPFLNRRKIPFRPIARISVGFFLMGASLAWATGLQAFIYRAGPCPDYPLACPDSKNGAIPQHINVFLQVPCYVLMAIGEIFCVTTGSEFCYSQAPRSMKSIVQALFVGTASISYALGIAISPAAKDPNMTIFYGCLTGVQLAITAGFWLMFRKLDKDIIV</sequence>
<dbReference type="Proteomes" id="UP001154252">
    <property type="component" value="Unassembled WGS sequence"/>
</dbReference>
<dbReference type="EMBL" id="CAJVRC010000843">
    <property type="protein sequence ID" value="CAG8890700.1"/>
    <property type="molecule type" value="Genomic_DNA"/>
</dbReference>
<keyword evidence="9" id="KW-1185">Reference proteome</keyword>
<feature type="transmembrane region" description="Helical" evidence="7">
    <location>
        <begin position="249"/>
        <end position="267"/>
    </location>
</feature>
<dbReference type="Gene3D" id="1.20.1250.20">
    <property type="entry name" value="MFS general substrate transporter like domains"/>
    <property type="match status" value="1"/>
</dbReference>
<feature type="region of interest" description="Disordered" evidence="6">
    <location>
        <begin position="1"/>
        <end position="41"/>
    </location>
</feature>
<dbReference type="Pfam" id="PF00854">
    <property type="entry name" value="PTR2"/>
    <property type="match status" value="2"/>
</dbReference>
<reference evidence="8" key="1">
    <citation type="submission" date="2021-07" db="EMBL/GenBank/DDBJ databases">
        <authorList>
            <person name="Branca A.L. A."/>
        </authorList>
    </citation>
    <scope>NUCLEOTIDE SEQUENCE</scope>
</reference>
<dbReference type="SUPFAM" id="SSF103473">
    <property type="entry name" value="MFS general substrate transporter"/>
    <property type="match status" value="1"/>
</dbReference>
<evidence type="ECO:0000256" key="2">
    <source>
        <dbReference type="ARBA" id="ARBA00005982"/>
    </source>
</evidence>
<feature type="compositionally biased region" description="Polar residues" evidence="6">
    <location>
        <begin position="30"/>
        <end position="41"/>
    </location>
</feature>
<organism evidence="8 9">
    <name type="scientific">Penicillium egyptiacum</name>
    <dbReference type="NCBI Taxonomy" id="1303716"/>
    <lineage>
        <taxon>Eukaryota</taxon>
        <taxon>Fungi</taxon>
        <taxon>Dikarya</taxon>
        <taxon>Ascomycota</taxon>
        <taxon>Pezizomycotina</taxon>
        <taxon>Eurotiomycetes</taxon>
        <taxon>Eurotiomycetidae</taxon>
        <taxon>Eurotiales</taxon>
        <taxon>Aspergillaceae</taxon>
        <taxon>Penicillium</taxon>
    </lineage>
</organism>
<accession>A0A9W4K6M2</accession>
<gene>
    <name evidence="8" type="ORF">PEGY_LOCUS2448</name>
</gene>
<dbReference type="InterPro" id="IPR000109">
    <property type="entry name" value="POT_fam"/>
</dbReference>
<dbReference type="GO" id="GO:0022857">
    <property type="term" value="F:transmembrane transporter activity"/>
    <property type="evidence" value="ECO:0007669"/>
    <property type="project" value="InterPro"/>
</dbReference>
<feature type="transmembrane region" description="Helical" evidence="7">
    <location>
        <begin position="534"/>
        <end position="554"/>
    </location>
</feature>
<feature type="transmembrane region" description="Helical" evidence="7">
    <location>
        <begin position="109"/>
        <end position="130"/>
    </location>
</feature>
<evidence type="ECO:0000256" key="3">
    <source>
        <dbReference type="ARBA" id="ARBA00022692"/>
    </source>
</evidence>
<evidence type="ECO:0008006" key="10">
    <source>
        <dbReference type="Google" id="ProtNLM"/>
    </source>
</evidence>
<dbReference type="PANTHER" id="PTHR11654">
    <property type="entry name" value="OLIGOPEPTIDE TRANSPORTER-RELATED"/>
    <property type="match status" value="1"/>
</dbReference>
<keyword evidence="5 7" id="KW-0472">Membrane</keyword>
<feature type="transmembrane region" description="Helical" evidence="7">
    <location>
        <begin position="135"/>
        <end position="156"/>
    </location>
</feature>
<dbReference type="OrthoDB" id="8904098at2759"/>
<comment type="subcellular location">
    <subcellularLocation>
        <location evidence="1">Membrane</location>
        <topology evidence="1">Multi-pass membrane protein</topology>
    </subcellularLocation>
</comment>
<proteinExistence type="inferred from homology"/>
<comment type="similarity">
    <text evidence="2">Belongs to the major facilitator superfamily. Proton-dependent oligopeptide transporter (POT/PTR) (TC 2.A.17) family.</text>
</comment>
<evidence type="ECO:0000256" key="1">
    <source>
        <dbReference type="ARBA" id="ARBA00004141"/>
    </source>
</evidence>
<evidence type="ECO:0000313" key="8">
    <source>
        <dbReference type="EMBL" id="CAG8890700.1"/>
    </source>
</evidence>
<feature type="transmembrane region" description="Helical" evidence="7">
    <location>
        <begin position="447"/>
        <end position="469"/>
    </location>
</feature>
<evidence type="ECO:0000313" key="9">
    <source>
        <dbReference type="Proteomes" id="UP001154252"/>
    </source>
</evidence>
<keyword evidence="4 7" id="KW-1133">Transmembrane helix</keyword>
<comment type="caution">
    <text evidence="8">The sequence shown here is derived from an EMBL/GenBank/DDBJ whole genome shotgun (WGS) entry which is preliminary data.</text>
</comment>
<evidence type="ECO:0000256" key="6">
    <source>
        <dbReference type="SAM" id="MobiDB-lite"/>
    </source>
</evidence>
<protein>
    <recommendedName>
        <fullName evidence="10">Oligopeptide transporter</fullName>
    </recommendedName>
</protein>
<evidence type="ECO:0000256" key="5">
    <source>
        <dbReference type="ARBA" id="ARBA00023136"/>
    </source>
</evidence>
<feature type="transmembrane region" description="Helical" evidence="7">
    <location>
        <begin position="273"/>
        <end position="294"/>
    </location>
</feature>
<evidence type="ECO:0000256" key="4">
    <source>
        <dbReference type="ARBA" id="ARBA00022989"/>
    </source>
</evidence>
<feature type="compositionally biased region" description="Polar residues" evidence="6">
    <location>
        <begin position="1"/>
        <end position="21"/>
    </location>
</feature>
<dbReference type="GO" id="GO:0016020">
    <property type="term" value="C:membrane"/>
    <property type="evidence" value="ECO:0007669"/>
    <property type="project" value="UniProtKB-SubCell"/>
</dbReference>
<keyword evidence="3 7" id="KW-0812">Transmembrane</keyword>
<dbReference type="AlphaFoldDB" id="A0A9W4K6M2"/>
<name>A0A9W4K6M2_9EURO</name>
<feature type="transmembrane region" description="Helical" evidence="7">
    <location>
        <begin position="495"/>
        <end position="513"/>
    </location>
</feature>
<evidence type="ECO:0000256" key="7">
    <source>
        <dbReference type="SAM" id="Phobius"/>
    </source>
</evidence>
<dbReference type="InterPro" id="IPR036259">
    <property type="entry name" value="MFS_trans_sf"/>
</dbReference>
<feature type="transmembrane region" description="Helical" evidence="7">
    <location>
        <begin position="560"/>
        <end position="581"/>
    </location>
</feature>
<feature type="transmembrane region" description="Helical" evidence="7">
    <location>
        <begin position="162"/>
        <end position="183"/>
    </location>
</feature>